<evidence type="ECO:0000313" key="3">
    <source>
        <dbReference type="EMBL" id="KAK9274950.1"/>
    </source>
</evidence>
<dbReference type="GO" id="GO:1900150">
    <property type="term" value="P:regulation of defense response to fungus"/>
    <property type="evidence" value="ECO:0007669"/>
    <property type="project" value="InterPro"/>
</dbReference>
<feature type="region of interest" description="Disordered" evidence="1">
    <location>
        <begin position="448"/>
        <end position="475"/>
    </location>
</feature>
<dbReference type="EMBL" id="JBBPBK010000011">
    <property type="protein sequence ID" value="KAK9274950.1"/>
    <property type="molecule type" value="Genomic_DNA"/>
</dbReference>
<accession>A0AAP0RC35</accession>
<keyword evidence="4" id="KW-1185">Reference proteome</keyword>
<proteinExistence type="predicted"/>
<feature type="region of interest" description="Disordered" evidence="1">
    <location>
        <begin position="171"/>
        <end position="191"/>
    </location>
</feature>
<name>A0AAP0RC35_LIQFO</name>
<evidence type="ECO:0000313" key="4">
    <source>
        <dbReference type="Proteomes" id="UP001415857"/>
    </source>
</evidence>
<dbReference type="PANTHER" id="PTHR31105">
    <property type="entry name" value="EXTRA-LARGE G-PROTEIN-LIKE"/>
    <property type="match status" value="1"/>
</dbReference>
<dbReference type="InterPro" id="IPR040244">
    <property type="entry name" value="EDR4-like"/>
</dbReference>
<evidence type="ECO:0000259" key="2">
    <source>
        <dbReference type="Pfam" id="PF11331"/>
    </source>
</evidence>
<dbReference type="Pfam" id="PF11331">
    <property type="entry name" value="Zn_ribbon_12"/>
    <property type="match status" value="1"/>
</dbReference>
<dbReference type="Proteomes" id="UP001415857">
    <property type="component" value="Unassembled WGS sequence"/>
</dbReference>
<gene>
    <name evidence="3" type="ORF">L1049_022207</name>
</gene>
<dbReference type="InterPro" id="IPR021480">
    <property type="entry name" value="Zinc_ribbon_12"/>
</dbReference>
<dbReference type="AlphaFoldDB" id="A0AAP0RC35"/>
<dbReference type="PANTHER" id="PTHR31105:SF42">
    <property type="entry name" value="OS02G0258300 PROTEIN"/>
    <property type="match status" value="1"/>
</dbReference>
<evidence type="ECO:0000256" key="1">
    <source>
        <dbReference type="SAM" id="MobiDB-lite"/>
    </source>
</evidence>
<reference evidence="3 4" key="1">
    <citation type="journal article" date="2024" name="Plant J.">
        <title>Genome sequences and population genomics reveal climatic adaptation and genomic divergence between two closely related sweetgum species.</title>
        <authorList>
            <person name="Xu W.Q."/>
            <person name="Ren C.Q."/>
            <person name="Zhang X.Y."/>
            <person name="Comes H.P."/>
            <person name="Liu X.H."/>
            <person name="Li Y.G."/>
            <person name="Kettle C.J."/>
            <person name="Jalonen R."/>
            <person name="Gaisberger H."/>
            <person name="Ma Y.Z."/>
            <person name="Qiu Y.X."/>
        </authorList>
    </citation>
    <scope>NUCLEOTIDE SEQUENCE [LARGE SCALE GENOMIC DNA]</scope>
    <source>
        <strain evidence="3">Hangzhou</strain>
    </source>
</reference>
<protein>
    <recommendedName>
        <fullName evidence="2">Probable zinc-ribbon domain-containing protein</fullName>
    </recommendedName>
</protein>
<feature type="region of interest" description="Disordered" evidence="1">
    <location>
        <begin position="271"/>
        <end position="304"/>
    </location>
</feature>
<comment type="caution">
    <text evidence="3">The sequence shown here is derived from an EMBL/GenBank/DDBJ whole genome shotgun (WGS) entry which is preliminary data.</text>
</comment>
<feature type="compositionally biased region" description="Basic and acidic residues" evidence="1">
    <location>
        <begin position="289"/>
        <end position="298"/>
    </location>
</feature>
<organism evidence="3 4">
    <name type="scientific">Liquidambar formosana</name>
    <name type="common">Formosan gum</name>
    <dbReference type="NCBI Taxonomy" id="63359"/>
    <lineage>
        <taxon>Eukaryota</taxon>
        <taxon>Viridiplantae</taxon>
        <taxon>Streptophyta</taxon>
        <taxon>Embryophyta</taxon>
        <taxon>Tracheophyta</taxon>
        <taxon>Spermatophyta</taxon>
        <taxon>Magnoliopsida</taxon>
        <taxon>eudicotyledons</taxon>
        <taxon>Gunneridae</taxon>
        <taxon>Pentapetalae</taxon>
        <taxon>Saxifragales</taxon>
        <taxon>Altingiaceae</taxon>
        <taxon>Liquidambar</taxon>
    </lineage>
</organism>
<feature type="domain" description="Probable zinc-ribbon" evidence="2">
    <location>
        <begin position="328"/>
        <end position="371"/>
    </location>
</feature>
<sequence>MWIRWGVERDGFGAFGGNFRAVDEQGKFSAFVYPDEGPSNYHPDSGYGYGEPIKNNDNPDEHKEVENLEQNRAELLRKLDELKDQLSRSCGVADNPRERVPVDRRMAMPDPYGGHDTYRASMQPSSPGKHVPMPPYFNHSHGSVPFGNSHDMDMQNFYPPPRRVPNEIPGFKDPFRPQRPGRPHPPPWQYPQPPSHDYFPGQYLDVSHDPLAPYPHETYFHQHSCSCLSCHNNNWQVTPQVAPTVFGNRRFSGDPNNPNFYRHVNPVTLGPRGYNPRGFNPSQLQSRDTQPHTRRPSDLESDIGAFGQHRPRRVVIAHGNRRLCHPIAGGAPFITCYICFELLQLPRKLMTMEKNQQKLRCGACSTIILFEAENMRLTVSGPQQTNQISVEVDDGSGEVLNDKLLSSHGCSNAGGTNSCFDDFDNCGYNFQSADTESNLLPKNQMLNISDSEKRQGQSYSSSISSEDEESPDSVFVQRDVSNSAELPLEDDVSPPLSVSPFGGYSLSDHAVSRFTKGNKSQRTDQEKVILNKNTSQQNSVKDASMATEMEVSCNEYLNNGLSQDSMDVSQEEDRPRINKGRESFFVGLIKKSFKDFSRSNQNVENGRTNVSVNGQPIPDRVVKKAEKLAGPIHPGEYWYDFRAGFWGVMGQPCLGIIPPFIQEFNYPISENCAAGNTGVYVNGRELHQEDLNLLSSRGLPTTRDKSYIVEISGRVIDEDSGEEVDSLGKLAPTVELMKHGFGMQVPKQLV</sequence>
<feature type="region of interest" description="Disordered" evidence="1">
    <location>
        <begin position="35"/>
        <end position="65"/>
    </location>
</feature>